<dbReference type="EMBL" id="HBUE01205691">
    <property type="protein sequence ID" value="CAG6531784.1"/>
    <property type="molecule type" value="Transcribed_RNA"/>
</dbReference>
<dbReference type="EMBL" id="HBUE01311987">
    <property type="protein sequence ID" value="CAG6583647.1"/>
    <property type="molecule type" value="Transcribed_RNA"/>
</dbReference>
<dbReference type="AlphaFoldDB" id="A0A8D8HBJ7"/>
<dbReference type="EMBL" id="HBUE01311986">
    <property type="protein sequence ID" value="CAG6583646.1"/>
    <property type="molecule type" value="Transcribed_RNA"/>
</dbReference>
<name>A0A8D8HBJ7_CULPI</name>
<accession>A0A8D8HBJ7</accession>
<protein>
    <submittedName>
        <fullName evidence="1">(northern house mosquito) hypothetical protein</fullName>
    </submittedName>
</protein>
<proteinExistence type="predicted"/>
<sequence>METQTNAKCSTNQAVVISQKSIPVVYCDITVIVNLTLSKNENEIIKNAKLSVAWLIHVRIYQIVHKKSGLTLKNGLFHSARSVLVRFALVRKAKSVPSVGRSTKLPGCIHFGVFPQNNLPFGAIIRFHPSVGEIKQKRLKLGNHMQLFKGENA</sequence>
<reference evidence="1" key="1">
    <citation type="submission" date="2021-05" db="EMBL/GenBank/DDBJ databases">
        <authorList>
            <person name="Alioto T."/>
            <person name="Alioto T."/>
            <person name="Gomez Garrido J."/>
        </authorList>
    </citation>
    <scope>NUCLEOTIDE SEQUENCE</scope>
</reference>
<organism evidence="1">
    <name type="scientific">Culex pipiens</name>
    <name type="common">House mosquito</name>
    <dbReference type="NCBI Taxonomy" id="7175"/>
    <lineage>
        <taxon>Eukaryota</taxon>
        <taxon>Metazoa</taxon>
        <taxon>Ecdysozoa</taxon>
        <taxon>Arthropoda</taxon>
        <taxon>Hexapoda</taxon>
        <taxon>Insecta</taxon>
        <taxon>Pterygota</taxon>
        <taxon>Neoptera</taxon>
        <taxon>Endopterygota</taxon>
        <taxon>Diptera</taxon>
        <taxon>Nematocera</taxon>
        <taxon>Culicoidea</taxon>
        <taxon>Culicidae</taxon>
        <taxon>Culicinae</taxon>
        <taxon>Culicini</taxon>
        <taxon>Culex</taxon>
        <taxon>Culex</taxon>
    </lineage>
</organism>
<evidence type="ECO:0000313" key="1">
    <source>
        <dbReference type="EMBL" id="CAG6531784.1"/>
    </source>
</evidence>
<dbReference type="EMBL" id="HBUE01205690">
    <property type="protein sequence ID" value="CAG6531783.1"/>
    <property type="molecule type" value="Transcribed_RNA"/>
</dbReference>